<proteinExistence type="predicted"/>
<evidence type="ECO:0000313" key="4">
    <source>
        <dbReference type="Proteomes" id="UP000294656"/>
    </source>
</evidence>
<evidence type="ECO:0000313" key="3">
    <source>
        <dbReference type="EMBL" id="TDP00491.1"/>
    </source>
</evidence>
<dbReference type="OrthoDB" id="6104308at2"/>
<keyword evidence="2" id="KW-0812">Transmembrane</keyword>
<evidence type="ECO:0000256" key="1">
    <source>
        <dbReference type="SAM" id="MobiDB-lite"/>
    </source>
</evidence>
<keyword evidence="2" id="KW-0472">Membrane</keyword>
<keyword evidence="2" id="KW-1133">Transmembrane helix</keyword>
<feature type="region of interest" description="Disordered" evidence="1">
    <location>
        <begin position="1"/>
        <end position="22"/>
    </location>
</feature>
<dbReference type="AlphaFoldDB" id="A0A4R6MI09"/>
<feature type="compositionally biased region" description="Polar residues" evidence="1">
    <location>
        <begin position="7"/>
        <end position="22"/>
    </location>
</feature>
<evidence type="ECO:0000256" key="2">
    <source>
        <dbReference type="SAM" id="Phobius"/>
    </source>
</evidence>
<reference evidence="3 4" key="1">
    <citation type="submission" date="2019-03" db="EMBL/GenBank/DDBJ databases">
        <title>Genomic Encyclopedia of Type Strains, Phase III (KMG-III): the genomes of soil and plant-associated and newly described type strains.</title>
        <authorList>
            <person name="Whitman W."/>
        </authorList>
    </citation>
    <scope>NUCLEOTIDE SEQUENCE [LARGE SCALE GENOMIC DNA]</scope>
    <source>
        <strain evidence="3 4">CECT 7378</strain>
    </source>
</reference>
<accession>A0A4R6MI09</accession>
<dbReference type="EMBL" id="SNXC01000004">
    <property type="protein sequence ID" value="TDP00491.1"/>
    <property type="molecule type" value="Genomic_DNA"/>
</dbReference>
<protein>
    <submittedName>
        <fullName evidence="3">Sigma-E factor negative regulatory protein RseA</fullName>
    </submittedName>
</protein>
<sequence length="234" mass="25515">MKDQSKHTGMQNTDLKNNELQSTELPEVLSAFMDSELSADELDRLLEKDASQWASDFDRLHRVNHAIHHEASPLEIDTQSFLQSMHNKMAQEEASVAHAENVVPIPEASKVRNLSEPSTKNTGARKPTWLFGGAVFGGALAASVAFVVVLGGNLLLDNGVGKDQGVEQVANNLDVNSQIAPIESLKNNSGLENNERLQEYLKRHAEQSALTSGQGMMPMARVVSYPAPSSTQEK</sequence>
<dbReference type="Proteomes" id="UP000294656">
    <property type="component" value="Unassembled WGS sequence"/>
</dbReference>
<organism evidence="3 4">
    <name type="scientific">Marinomonas balearica</name>
    <dbReference type="NCBI Taxonomy" id="491947"/>
    <lineage>
        <taxon>Bacteria</taxon>
        <taxon>Pseudomonadati</taxon>
        <taxon>Pseudomonadota</taxon>
        <taxon>Gammaproteobacteria</taxon>
        <taxon>Oceanospirillales</taxon>
        <taxon>Oceanospirillaceae</taxon>
        <taxon>Marinomonas</taxon>
    </lineage>
</organism>
<gene>
    <name evidence="3" type="ORF">DFP79_0300</name>
</gene>
<dbReference type="RefSeq" id="WP_133502195.1">
    <property type="nucleotide sequence ID" value="NZ_SNXC01000004.1"/>
</dbReference>
<name>A0A4R6MI09_9GAMM</name>
<keyword evidence="4" id="KW-1185">Reference proteome</keyword>
<comment type="caution">
    <text evidence="3">The sequence shown here is derived from an EMBL/GenBank/DDBJ whole genome shotgun (WGS) entry which is preliminary data.</text>
</comment>
<feature type="transmembrane region" description="Helical" evidence="2">
    <location>
        <begin position="129"/>
        <end position="156"/>
    </location>
</feature>